<dbReference type="OrthoDB" id="2065578at2"/>
<feature type="domain" description="SLH" evidence="3">
    <location>
        <begin position="24"/>
        <end position="87"/>
    </location>
</feature>
<reference evidence="5" key="1">
    <citation type="submission" date="2017-02" db="EMBL/GenBank/DDBJ databases">
        <authorList>
            <person name="Varghese N."/>
            <person name="Submissions S."/>
        </authorList>
    </citation>
    <scope>NUCLEOTIDE SEQUENCE [LARGE SCALE GENOMIC DNA]</scope>
    <source>
        <strain evidence="5">ATCC 35199</strain>
    </source>
</reference>
<evidence type="ECO:0000256" key="1">
    <source>
        <dbReference type="ARBA" id="ARBA00022737"/>
    </source>
</evidence>
<evidence type="ECO:0000313" key="5">
    <source>
        <dbReference type="Proteomes" id="UP000243406"/>
    </source>
</evidence>
<sequence length="641" mass="70955">MTRGKKAASILLCSAMVFSSFATSFAASYTDMSKHWAESYVQNIKEKQIISGYEDGSFKPDKSVSRLEAIIMISKMFSTDQINQVYASKKDAWEGKLVSYKIPDWSWPYVVFAVENNIIPGTDDFLSKIMNQSQKNVQNAALRYEVMVYMVRALNWESELGKTAVLKYKDIQTIPAQAIPYIDIMIKKGIIGESGDQNGNFGAQRPVTRAEMAVMLANAYKYASQLSPTINTDTAQVDSNNVTNVQTPSTIPSTGTQAVANNSLSVMDGTVELVTSVGDYTSFTISSASGVFHSFGNNNSMIQIKIGNSPASLSDLKIKDKVKVLYEEGNKARNIIIADKEQKVTGVFSGTGMGTTIQLLSDGQVQRYIYDATTKITLDGMNVDLSQIRANDQIEIFVLSGKATEVKAYSSNKTIYGTVADIRSSSIVIEENSRENKYEVADDVRITRNGSRVYNLNELGINDQITAVMQNGKITSIESASVKSRIRKGVIKQILISSTKTQIIVADSDNKDYTLDVNINTQVRIDGRRSSVNDLKLGYEVDVYLDGNIIEEISADGSYKQSMYVGKVVYHDDRDRIIEMKDSDGNTIKVYYDSSTMIEDIKTGNTLRARQIYKGDDVTIVGIERLGGLDATRIMVSMQYY</sequence>
<name>A0A1T5B4D4_9FIRM</name>
<dbReference type="InterPro" id="IPR051465">
    <property type="entry name" value="Cell_Envelope_Struct_Comp"/>
</dbReference>
<keyword evidence="1" id="KW-0677">Repeat</keyword>
<dbReference type="EMBL" id="FUYN01000002">
    <property type="protein sequence ID" value="SKB41820.1"/>
    <property type="molecule type" value="Genomic_DNA"/>
</dbReference>
<dbReference type="PANTHER" id="PTHR43308:SF5">
    <property type="entry name" value="S-LAYER PROTEIN _ PEPTIDOGLYCAN ENDO-BETA-N-ACETYLGLUCOSAMINIDASE"/>
    <property type="match status" value="1"/>
</dbReference>
<evidence type="ECO:0000313" key="4">
    <source>
        <dbReference type="EMBL" id="SKB41820.1"/>
    </source>
</evidence>
<dbReference type="RefSeq" id="WP_079589305.1">
    <property type="nucleotide sequence ID" value="NZ_FUYN01000002.1"/>
</dbReference>
<feature type="signal peptide" evidence="2">
    <location>
        <begin position="1"/>
        <end position="26"/>
    </location>
</feature>
<protein>
    <submittedName>
        <fullName evidence="4">YD repeat-containing protein</fullName>
    </submittedName>
</protein>
<feature type="chain" id="PRO_5012052403" evidence="2">
    <location>
        <begin position="27"/>
        <end position="641"/>
    </location>
</feature>
<dbReference type="PROSITE" id="PS51272">
    <property type="entry name" value="SLH"/>
    <property type="match status" value="3"/>
</dbReference>
<evidence type="ECO:0000256" key="2">
    <source>
        <dbReference type="SAM" id="SignalP"/>
    </source>
</evidence>
<keyword evidence="2" id="KW-0732">Signal</keyword>
<gene>
    <name evidence="4" type="ORF">SAMN02745120_1427</name>
</gene>
<dbReference type="Proteomes" id="UP000243406">
    <property type="component" value="Unassembled WGS sequence"/>
</dbReference>
<accession>A0A1T5B4D4</accession>
<organism evidence="4 5">
    <name type="scientific">Acetoanaerobium noterae</name>
    <dbReference type="NCBI Taxonomy" id="745369"/>
    <lineage>
        <taxon>Bacteria</taxon>
        <taxon>Bacillati</taxon>
        <taxon>Bacillota</taxon>
        <taxon>Clostridia</taxon>
        <taxon>Peptostreptococcales</taxon>
        <taxon>Filifactoraceae</taxon>
        <taxon>Acetoanaerobium</taxon>
    </lineage>
</organism>
<dbReference type="Pfam" id="PF00395">
    <property type="entry name" value="SLH"/>
    <property type="match status" value="2"/>
</dbReference>
<evidence type="ECO:0000259" key="3">
    <source>
        <dbReference type="PROSITE" id="PS51272"/>
    </source>
</evidence>
<dbReference type="PANTHER" id="PTHR43308">
    <property type="entry name" value="OUTER MEMBRANE PROTEIN ALPHA-RELATED"/>
    <property type="match status" value="1"/>
</dbReference>
<dbReference type="AlphaFoldDB" id="A0A1T5B4D4"/>
<feature type="domain" description="SLH" evidence="3">
    <location>
        <begin position="93"/>
        <end position="164"/>
    </location>
</feature>
<dbReference type="InterPro" id="IPR001119">
    <property type="entry name" value="SLH_dom"/>
</dbReference>
<keyword evidence="5" id="KW-1185">Reference proteome</keyword>
<feature type="domain" description="SLH" evidence="3">
    <location>
        <begin position="165"/>
        <end position="230"/>
    </location>
</feature>
<proteinExistence type="predicted"/>